<dbReference type="Proteomes" id="UP001497516">
    <property type="component" value="Chromosome 5"/>
</dbReference>
<gene>
    <name evidence="1" type="ORF">LTRI10_LOCUS30515</name>
</gene>
<keyword evidence="2" id="KW-1185">Reference proteome</keyword>
<name>A0AAV2EWA0_9ROSI</name>
<protein>
    <recommendedName>
        <fullName evidence="3">RNase H type-1 domain-containing protein</fullName>
    </recommendedName>
</protein>
<evidence type="ECO:0000313" key="2">
    <source>
        <dbReference type="Proteomes" id="UP001497516"/>
    </source>
</evidence>
<sequence>MAEALAAEKGARLARQFVTNSPVLETDSLTLKSRRSEAGSNQTELGILCRNITSILGEIGNGAWCFTPREGNMVAHIMTHLETR</sequence>
<proteinExistence type="predicted"/>
<evidence type="ECO:0000313" key="1">
    <source>
        <dbReference type="EMBL" id="CAL1389675.1"/>
    </source>
</evidence>
<evidence type="ECO:0008006" key="3">
    <source>
        <dbReference type="Google" id="ProtNLM"/>
    </source>
</evidence>
<dbReference type="AlphaFoldDB" id="A0AAV2EWA0"/>
<dbReference type="EMBL" id="OZ034818">
    <property type="protein sequence ID" value="CAL1389675.1"/>
    <property type="molecule type" value="Genomic_DNA"/>
</dbReference>
<organism evidence="1 2">
    <name type="scientific">Linum trigynum</name>
    <dbReference type="NCBI Taxonomy" id="586398"/>
    <lineage>
        <taxon>Eukaryota</taxon>
        <taxon>Viridiplantae</taxon>
        <taxon>Streptophyta</taxon>
        <taxon>Embryophyta</taxon>
        <taxon>Tracheophyta</taxon>
        <taxon>Spermatophyta</taxon>
        <taxon>Magnoliopsida</taxon>
        <taxon>eudicotyledons</taxon>
        <taxon>Gunneridae</taxon>
        <taxon>Pentapetalae</taxon>
        <taxon>rosids</taxon>
        <taxon>fabids</taxon>
        <taxon>Malpighiales</taxon>
        <taxon>Linaceae</taxon>
        <taxon>Linum</taxon>
    </lineage>
</organism>
<accession>A0AAV2EWA0</accession>
<reference evidence="1 2" key="1">
    <citation type="submission" date="2024-04" db="EMBL/GenBank/DDBJ databases">
        <authorList>
            <person name="Fracassetti M."/>
        </authorList>
    </citation>
    <scope>NUCLEOTIDE SEQUENCE [LARGE SCALE GENOMIC DNA]</scope>
</reference>